<evidence type="ECO:0000313" key="5">
    <source>
        <dbReference type="Proteomes" id="UP001597090"/>
    </source>
</evidence>
<gene>
    <name evidence="4" type="ORF">ACFQZQ_10825</name>
</gene>
<feature type="chain" id="PRO_5045614916" evidence="2">
    <location>
        <begin position="21"/>
        <end position="150"/>
    </location>
</feature>
<feature type="domain" description="YCII-related" evidence="3">
    <location>
        <begin position="49"/>
        <end position="123"/>
    </location>
</feature>
<dbReference type="InterPro" id="IPR005545">
    <property type="entry name" value="YCII"/>
</dbReference>
<keyword evidence="2" id="KW-0732">Signal</keyword>
<feature type="signal peptide" evidence="2">
    <location>
        <begin position="1"/>
        <end position="20"/>
    </location>
</feature>
<comment type="similarity">
    <text evidence="1">Belongs to the YciI family.</text>
</comment>
<proteinExistence type="inferred from homology"/>
<reference evidence="5" key="1">
    <citation type="journal article" date="2019" name="Int. J. Syst. Evol. Microbiol.">
        <title>The Global Catalogue of Microorganisms (GCM) 10K type strain sequencing project: providing services to taxonomists for standard genome sequencing and annotation.</title>
        <authorList>
            <consortium name="The Broad Institute Genomics Platform"/>
            <consortium name="The Broad Institute Genome Sequencing Center for Infectious Disease"/>
            <person name="Wu L."/>
            <person name="Ma J."/>
        </authorList>
    </citation>
    <scope>NUCLEOTIDE SEQUENCE [LARGE SCALE GENOMIC DNA]</scope>
    <source>
        <strain evidence="5">CCUG 55491</strain>
    </source>
</reference>
<keyword evidence="5" id="KW-1185">Reference proteome</keyword>
<accession>A0ABW2YQH2</accession>
<dbReference type="Proteomes" id="UP001597090">
    <property type="component" value="Unassembled WGS sequence"/>
</dbReference>
<dbReference type="SUPFAM" id="SSF54909">
    <property type="entry name" value="Dimeric alpha+beta barrel"/>
    <property type="match status" value="1"/>
</dbReference>
<dbReference type="Pfam" id="PF03795">
    <property type="entry name" value="YCII"/>
    <property type="match status" value="1"/>
</dbReference>
<protein>
    <submittedName>
        <fullName evidence="4">YciI family protein</fullName>
    </submittedName>
</protein>
<evidence type="ECO:0000313" key="4">
    <source>
        <dbReference type="EMBL" id="MFD0739774.1"/>
    </source>
</evidence>
<sequence>MKTIIYTMCLSFLLSTGVHAQSKAVVADSATAKQLGADERGMRRYILVILKTGPKRVPDGPDRTNMLKGHFDNMERLAKAGKLVLAGPFEDKTDWRGMFIFAVPSLEEAETLVATDPVIKSGEMVAEYHALYASAALMTVSSTHERIAPQ</sequence>
<evidence type="ECO:0000256" key="2">
    <source>
        <dbReference type="SAM" id="SignalP"/>
    </source>
</evidence>
<name>A0ABW2YQH2_9GAMM</name>
<dbReference type="EMBL" id="JBHTIH010000004">
    <property type="protein sequence ID" value="MFD0739774.1"/>
    <property type="molecule type" value="Genomic_DNA"/>
</dbReference>
<dbReference type="InterPro" id="IPR011008">
    <property type="entry name" value="Dimeric_a/b-barrel"/>
</dbReference>
<evidence type="ECO:0000256" key="1">
    <source>
        <dbReference type="ARBA" id="ARBA00007689"/>
    </source>
</evidence>
<dbReference type="Gene3D" id="3.30.70.1060">
    <property type="entry name" value="Dimeric alpha+beta barrel"/>
    <property type="match status" value="1"/>
</dbReference>
<comment type="caution">
    <text evidence="4">The sequence shown here is derived from an EMBL/GenBank/DDBJ whole genome shotgun (WGS) entry which is preliminary data.</text>
</comment>
<organism evidence="4 5">
    <name type="scientific">Lysobacter koreensis</name>
    <dbReference type="NCBI Taxonomy" id="266122"/>
    <lineage>
        <taxon>Bacteria</taxon>
        <taxon>Pseudomonadati</taxon>
        <taxon>Pseudomonadota</taxon>
        <taxon>Gammaproteobacteria</taxon>
        <taxon>Lysobacterales</taxon>
        <taxon>Lysobacteraceae</taxon>
        <taxon>Lysobacter</taxon>
    </lineage>
</organism>
<evidence type="ECO:0000259" key="3">
    <source>
        <dbReference type="Pfam" id="PF03795"/>
    </source>
</evidence>
<dbReference type="RefSeq" id="WP_386812803.1">
    <property type="nucleotide sequence ID" value="NZ_JBHTIH010000004.1"/>
</dbReference>